<dbReference type="GO" id="GO:0009507">
    <property type="term" value="C:chloroplast"/>
    <property type="evidence" value="ECO:0007669"/>
    <property type="project" value="UniProtKB-SubCell"/>
</dbReference>
<dbReference type="PaxDb" id="55529-EKX39997"/>
<dbReference type="GO" id="GO:0005525">
    <property type="term" value="F:GTP binding"/>
    <property type="evidence" value="ECO:0007669"/>
    <property type="project" value="UniProtKB-KW"/>
</dbReference>
<comment type="subcellular location">
    <subcellularLocation>
        <location evidence="1">Plastid</location>
        <location evidence="1">Chloroplast</location>
    </subcellularLocation>
</comment>
<keyword evidence="3" id="KW-0342">GTP-binding</keyword>
<dbReference type="Proteomes" id="UP000011087">
    <property type="component" value="Unassembled WGS sequence"/>
</dbReference>
<dbReference type="GeneID" id="17296759"/>
<dbReference type="InterPro" id="IPR043358">
    <property type="entry name" value="GNL1-like"/>
</dbReference>
<dbReference type="KEGG" id="gtt:GUITHDRAFT_113992"/>
<evidence type="ECO:0000313" key="6">
    <source>
        <dbReference type="EnsemblProtists" id="EKX39997"/>
    </source>
</evidence>
<dbReference type="PANTHER" id="PTHR45709">
    <property type="entry name" value="LARGE SUBUNIT GTPASE 1 HOMOLOG-RELATED"/>
    <property type="match status" value="1"/>
</dbReference>
<evidence type="ECO:0000256" key="2">
    <source>
        <dbReference type="ARBA" id="ARBA00022741"/>
    </source>
</evidence>
<dbReference type="OMA" id="FAREEKC"/>
<evidence type="ECO:0000256" key="4">
    <source>
        <dbReference type="SAM" id="MobiDB-lite"/>
    </source>
</evidence>
<reference evidence="6" key="3">
    <citation type="submission" date="2016-03" db="UniProtKB">
        <authorList>
            <consortium name="EnsemblProtists"/>
        </authorList>
    </citation>
    <scope>IDENTIFICATION</scope>
</reference>
<sequence>MPRSKPFSGKARKEQMKNKKASKQQQNSDSFDYLSHNIRRNQTNQGRRSMPTVPGMNKLTTVFEREPDDEVMKRKIDSTRRIDRSPTKVEEAEEAWGRIHPLPLPYPIPVEGQDFPIIGIPVRPPWDKFMSHDQLDKQEESSFVEWMKSIYEKYSRADLNFFEHNLEVWRQIWRSVEKADIAILLLDARIPLFHLSEGYLHYIRHVEKKDVVICINKCDLIHPYVVQSWLVFLERKFPDIPIVPFYVPKSTSGKVAQPW</sequence>
<accession>L1IV65</accession>
<dbReference type="PANTHER" id="PTHR45709:SF3">
    <property type="entry name" value="GUANINE NUCLEOTIDE-BINDING PROTEIN-LIKE 1"/>
    <property type="match status" value="1"/>
</dbReference>
<name>L1IV65_GUITC</name>
<evidence type="ECO:0000256" key="3">
    <source>
        <dbReference type="ARBA" id="ARBA00023134"/>
    </source>
</evidence>
<proteinExistence type="predicted"/>
<dbReference type="OrthoDB" id="391988at2759"/>
<keyword evidence="7" id="KW-1185">Reference proteome</keyword>
<dbReference type="Gene3D" id="3.40.50.300">
    <property type="entry name" value="P-loop containing nucleotide triphosphate hydrolases"/>
    <property type="match status" value="1"/>
</dbReference>
<reference evidence="7" key="2">
    <citation type="submission" date="2012-11" db="EMBL/GenBank/DDBJ databases">
        <authorList>
            <person name="Kuo A."/>
            <person name="Curtis B.A."/>
            <person name="Tanifuji G."/>
            <person name="Burki F."/>
            <person name="Gruber A."/>
            <person name="Irimia M."/>
            <person name="Maruyama S."/>
            <person name="Arias M.C."/>
            <person name="Ball S.G."/>
            <person name="Gile G.H."/>
            <person name="Hirakawa Y."/>
            <person name="Hopkins J.F."/>
            <person name="Rensing S.A."/>
            <person name="Schmutz J."/>
            <person name="Symeonidi A."/>
            <person name="Elias M."/>
            <person name="Eveleigh R.J."/>
            <person name="Herman E.K."/>
            <person name="Klute M.J."/>
            <person name="Nakayama T."/>
            <person name="Obornik M."/>
            <person name="Reyes-Prieto A."/>
            <person name="Armbrust E.V."/>
            <person name="Aves S.J."/>
            <person name="Beiko R.G."/>
            <person name="Coutinho P."/>
            <person name="Dacks J.B."/>
            <person name="Durnford D.G."/>
            <person name="Fast N.M."/>
            <person name="Green B.R."/>
            <person name="Grisdale C."/>
            <person name="Hempe F."/>
            <person name="Henrissat B."/>
            <person name="Hoppner M.P."/>
            <person name="Ishida K.-I."/>
            <person name="Kim E."/>
            <person name="Koreny L."/>
            <person name="Kroth P.G."/>
            <person name="Liu Y."/>
            <person name="Malik S.-B."/>
            <person name="Maier U.G."/>
            <person name="McRose D."/>
            <person name="Mock T."/>
            <person name="Neilson J.A."/>
            <person name="Onodera N.T."/>
            <person name="Poole A.M."/>
            <person name="Pritham E.J."/>
            <person name="Richards T.A."/>
            <person name="Rocap G."/>
            <person name="Roy S.W."/>
            <person name="Sarai C."/>
            <person name="Schaack S."/>
            <person name="Shirato S."/>
            <person name="Slamovits C.H."/>
            <person name="Spencer D.F."/>
            <person name="Suzuki S."/>
            <person name="Worden A.Z."/>
            <person name="Zauner S."/>
            <person name="Barry K."/>
            <person name="Bell C."/>
            <person name="Bharti A.K."/>
            <person name="Crow J.A."/>
            <person name="Grimwood J."/>
            <person name="Kramer R."/>
            <person name="Lindquist E."/>
            <person name="Lucas S."/>
            <person name="Salamov A."/>
            <person name="McFadden G.I."/>
            <person name="Lane C.E."/>
            <person name="Keeling P.J."/>
            <person name="Gray M.W."/>
            <person name="Grigoriev I.V."/>
            <person name="Archibald J.M."/>
        </authorList>
    </citation>
    <scope>NUCLEOTIDE SEQUENCE</scope>
    <source>
        <strain evidence="7">CCMP2712</strain>
    </source>
</reference>
<gene>
    <name evidence="5" type="ORF">GUITHDRAFT_113992</name>
</gene>
<dbReference type="SUPFAM" id="SSF52540">
    <property type="entry name" value="P-loop containing nucleoside triphosphate hydrolases"/>
    <property type="match status" value="1"/>
</dbReference>
<dbReference type="AlphaFoldDB" id="L1IV65"/>
<reference evidence="5 7" key="1">
    <citation type="journal article" date="2012" name="Nature">
        <title>Algal genomes reveal evolutionary mosaicism and the fate of nucleomorphs.</title>
        <authorList>
            <consortium name="DOE Joint Genome Institute"/>
            <person name="Curtis B.A."/>
            <person name="Tanifuji G."/>
            <person name="Burki F."/>
            <person name="Gruber A."/>
            <person name="Irimia M."/>
            <person name="Maruyama S."/>
            <person name="Arias M.C."/>
            <person name="Ball S.G."/>
            <person name="Gile G.H."/>
            <person name="Hirakawa Y."/>
            <person name="Hopkins J.F."/>
            <person name="Kuo A."/>
            <person name="Rensing S.A."/>
            <person name="Schmutz J."/>
            <person name="Symeonidi A."/>
            <person name="Elias M."/>
            <person name="Eveleigh R.J."/>
            <person name="Herman E.K."/>
            <person name="Klute M.J."/>
            <person name="Nakayama T."/>
            <person name="Obornik M."/>
            <person name="Reyes-Prieto A."/>
            <person name="Armbrust E.V."/>
            <person name="Aves S.J."/>
            <person name="Beiko R.G."/>
            <person name="Coutinho P."/>
            <person name="Dacks J.B."/>
            <person name="Durnford D.G."/>
            <person name="Fast N.M."/>
            <person name="Green B.R."/>
            <person name="Grisdale C.J."/>
            <person name="Hempel F."/>
            <person name="Henrissat B."/>
            <person name="Hoppner M.P."/>
            <person name="Ishida K."/>
            <person name="Kim E."/>
            <person name="Koreny L."/>
            <person name="Kroth P.G."/>
            <person name="Liu Y."/>
            <person name="Malik S.B."/>
            <person name="Maier U.G."/>
            <person name="McRose D."/>
            <person name="Mock T."/>
            <person name="Neilson J.A."/>
            <person name="Onodera N.T."/>
            <person name="Poole A.M."/>
            <person name="Pritham E.J."/>
            <person name="Richards T.A."/>
            <person name="Rocap G."/>
            <person name="Roy S.W."/>
            <person name="Sarai C."/>
            <person name="Schaack S."/>
            <person name="Shirato S."/>
            <person name="Slamovits C.H."/>
            <person name="Spencer D.F."/>
            <person name="Suzuki S."/>
            <person name="Worden A.Z."/>
            <person name="Zauner S."/>
            <person name="Barry K."/>
            <person name="Bell C."/>
            <person name="Bharti A.K."/>
            <person name="Crow J.A."/>
            <person name="Grimwood J."/>
            <person name="Kramer R."/>
            <person name="Lindquist E."/>
            <person name="Lucas S."/>
            <person name="Salamov A."/>
            <person name="McFadden G.I."/>
            <person name="Lane C.E."/>
            <person name="Keeling P.J."/>
            <person name="Gray M.W."/>
            <person name="Grigoriev I.V."/>
            <person name="Archibald J.M."/>
        </authorList>
    </citation>
    <scope>NUCLEOTIDE SEQUENCE</scope>
    <source>
        <strain evidence="5 7">CCMP2712</strain>
    </source>
</reference>
<keyword evidence="2" id="KW-0547">Nucleotide-binding</keyword>
<dbReference type="InterPro" id="IPR027417">
    <property type="entry name" value="P-loop_NTPase"/>
</dbReference>
<dbReference type="RefSeq" id="XP_005826977.1">
    <property type="nucleotide sequence ID" value="XM_005826920.1"/>
</dbReference>
<evidence type="ECO:0008006" key="8">
    <source>
        <dbReference type="Google" id="ProtNLM"/>
    </source>
</evidence>
<evidence type="ECO:0000313" key="5">
    <source>
        <dbReference type="EMBL" id="EKX39997.1"/>
    </source>
</evidence>
<dbReference type="eggNOG" id="KOG1424">
    <property type="taxonomic scope" value="Eukaryota"/>
</dbReference>
<dbReference type="GO" id="GO:0003924">
    <property type="term" value="F:GTPase activity"/>
    <property type="evidence" value="ECO:0007669"/>
    <property type="project" value="InterPro"/>
</dbReference>
<organism evidence="5">
    <name type="scientific">Guillardia theta (strain CCMP2712)</name>
    <name type="common">Cryptophyte</name>
    <dbReference type="NCBI Taxonomy" id="905079"/>
    <lineage>
        <taxon>Eukaryota</taxon>
        <taxon>Cryptophyceae</taxon>
        <taxon>Pyrenomonadales</taxon>
        <taxon>Geminigeraceae</taxon>
        <taxon>Guillardia</taxon>
    </lineage>
</organism>
<feature type="region of interest" description="Disordered" evidence="4">
    <location>
        <begin position="1"/>
        <end position="55"/>
    </location>
</feature>
<dbReference type="STRING" id="905079.L1IV65"/>
<protein>
    <recommendedName>
        <fullName evidence="8">G domain-containing protein</fullName>
    </recommendedName>
</protein>
<evidence type="ECO:0000256" key="1">
    <source>
        <dbReference type="ARBA" id="ARBA00004229"/>
    </source>
</evidence>
<evidence type="ECO:0000313" key="7">
    <source>
        <dbReference type="Proteomes" id="UP000011087"/>
    </source>
</evidence>
<dbReference type="EnsemblProtists" id="EKX39997">
    <property type="protein sequence ID" value="EKX39997"/>
    <property type="gene ID" value="GUITHDRAFT_113992"/>
</dbReference>
<dbReference type="HOGENOM" id="CLU_1075403_0_0_1"/>
<dbReference type="EMBL" id="JH993035">
    <property type="protein sequence ID" value="EKX39997.1"/>
    <property type="molecule type" value="Genomic_DNA"/>
</dbReference>